<evidence type="ECO:0000256" key="1">
    <source>
        <dbReference type="ARBA" id="ARBA00009156"/>
    </source>
</evidence>
<keyword evidence="3" id="KW-0418">Kinase</keyword>
<evidence type="ECO:0000259" key="4">
    <source>
        <dbReference type="Pfam" id="PF00370"/>
    </source>
</evidence>
<dbReference type="PANTHER" id="PTHR10196:SF67">
    <property type="entry name" value="SEDOHEPTULOKINASE"/>
    <property type="match status" value="1"/>
</dbReference>
<accession>A0ABQ9F651</accession>
<dbReference type="EMBL" id="JARBDR010000440">
    <property type="protein sequence ID" value="KAJ8312843.1"/>
    <property type="molecule type" value="Genomic_DNA"/>
</dbReference>
<evidence type="ECO:0000313" key="6">
    <source>
        <dbReference type="Proteomes" id="UP001217089"/>
    </source>
</evidence>
<comment type="similarity">
    <text evidence="1">Belongs to the FGGY kinase family.</text>
</comment>
<reference evidence="5 6" key="1">
    <citation type="submission" date="2022-12" db="EMBL/GenBank/DDBJ databases">
        <title>Chromosome-level genome of Tegillarca granosa.</title>
        <authorList>
            <person name="Kim J."/>
        </authorList>
    </citation>
    <scope>NUCLEOTIDE SEQUENCE [LARGE SCALE GENOMIC DNA]</scope>
    <source>
        <strain evidence="5">Teg-2019</strain>
        <tissue evidence="5">Adductor muscle</tissue>
    </source>
</reference>
<dbReference type="SUPFAM" id="SSF53067">
    <property type="entry name" value="Actin-like ATPase domain"/>
    <property type="match status" value="2"/>
</dbReference>
<evidence type="ECO:0000256" key="3">
    <source>
        <dbReference type="ARBA" id="ARBA00022777"/>
    </source>
</evidence>
<proteinExistence type="inferred from homology"/>
<dbReference type="InterPro" id="IPR018484">
    <property type="entry name" value="FGGY_N"/>
</dbReference>
<dbReference type="PANTHER" id="PTHR10196">
    <property type="entry name" value="SUGAR KINASE"/>
    <property type="match status" value="1"/>
</dbReference>
<gene>
    <name evidence="5" type="ORF">KUTeg_010216</name>
</gene>
<name>A0ABQ9F651_TEGGR</name>
<evidence type="ECO:0000313" key="5">
    <source>
        <dbReference type="EMBL" id="KAJ8312843.1"/>
    </source>
</evidence>
<feature type="domain" description="Carbohydrate kinase FGGY N-terminal" evidence="4">
    <location>
        <begin position="28"/>
        <end position="202"/>
    </location>
</feature>
<dbReference type="Gene3D" id="3.30.420.40">
    <property type="match status" value="2"/>
</dbReference>
<dbReference type="Pfam" id="PF00370">
    <property type="entry name" value="FGGY_N"/>
    <property type="match status" value="1"/>
</dbReference>
<organism evidence="5 6">
    <name type="scientific">Tegillarca granosa</name>
    <name type="common">Malaysian cockle</name>
    <name type="synonym">Anadara granosa</name>
    <dbReference type="NCBI Taxonomy" id="220873"/>
    <lineage>
        <taxon>Eukaryota</taxon>
        <taxon>Metazoa</taxon>
        <taxon>Spiralia</taxon>
        <taxon>Lophotrochozoa</taxon>
        <taxon>Mollusca</taxon>
        <taxon>Bivalvia</taxon>
        <taxon>Autobranchia</taxon>
        <taxon>Pteriomorphia</taxon>
        <taxon>Arcoida</taxon>
        <taxon>Arcoidea</taxon>
        <taxon>Arcidae</taxon>
        <taxon>Tegillarca</taxon>
    </lineage>
</organism>
<protein>
    <recommendedName>
        <fullName evidence="4">Carbohydrate kinase FGGY N-terminal domain-containing protein</fullName>
    </recommendedName>
</protein>
<keyword evidence="2" id="KW-0808">Transferase</keyword>
<evidence type="ECO:0000256" key="2">
    <source>
        <dbReference type="ARBA" id="ARBA00022679"/>
    </source>
</evidence>
<dbReference type="CDD" id="cd07777">
    <property type="entry name" value="ASKHA_NBD_FGGY_SHK"/>
    <property type="match status" value="1"/>
</dbReference>
<dbReference type="Proteomes" id="UP001217089">
    <property type="component" value="Unassembled WGS sequence"/>
</dbReference>
<keyword evidence="6" id="KW-1185">Reference proteome</keyword>
<comment type="caution">
    <text evidence="5">The sequence shown here is derived from an EMBL/GenBank/DDBJ whole genome shotgun (WGS) entry which is preliminary data.</text>
</comment>
<sequence length="464" mass="50574">MIEKNNRKKLTFIATVQLQTESMDEDLSLGIDLGTTSVKVCLYRIKDETLVSSNIKPTESTIQSDIGPSGSEQDPSLILKAVQECLTGVPLEQRRCVKCIAVTGQMHGVMLWKKQLGNPCFSNDTDGFSVQGYSQLFTWQDQRCSPGFLSTLPEPDSHFPVNTGHGCATLFWLTKHKPEFLVDGKYTHAGTVMDYLVWILCGLERLRDAGFAIHLLPDVAEPGHIAGKLNFDWLGISAGIPVFAALGDLQSYVYSALDNPTDAVLNLSTSSQVVFAVKDPKIPDKPDSSQPVQFFPYFGGNYIAVAASLNGGNVLSQFVDMLVNWTKDFGSSVNKDDVWATLIQKALEKSSATGLNVVPTIFGERHLPLQTASVMGITCDNLDLGSVFKSMCNGLVANLCNMMSPSYLKQNGITRLIGTGSVISRNPIVKQEVEMQYGILDIIFGESCDSAAGAAIYALRNYNK</sequence>
<dbReference type="InterPro" id="IPR043129">
    <property type="entry name" value="ATPase_NBD"/>
</dbReference>